<dbReference type="PANTHER" id="PTHR24421">
    <property type="entry name" value="NITRATE/NITRITE SENSOR PROTEIN NARX-RELATED"/>
    <property type="match status" value="1"/>
</dbReference>
<keyword evidence="4" id="KW-1133">Transmembrane helix</keyword>
<dbReference type="GO" id="GO:0046983">
    <property type="term" value="F:protein dimerization activity"/>
    <property type="evidence" value="ECO:0007669"/>
    <property type="project" value="InterPro"/>
</dbReference>
<keyword evidence="7" id="KW-1185">Reference proteome</keyword>
<dbReference type="GO" id="GO:0016020">
    <property type="term" value="C:membrane"/>
    <property type="evidence" value="ECO:0007669"/>
    <property type="project" value="InterPro"/>
</dbReference>
<feature type="domain" description="Signal transduction histidine kinase subgroup 3 dimerisation and phosphoacceptor" evidence="5">
    <location>
        <begin position="204"/>
        <end position="270"/>
    </location>
</feature>
<dbReference type="EMBL" id="JACHGT010000002">
    <property type="protein sequence ID" value="MBB6033190.1"/>
    <property type="molecule type" value="Genomic_DNA"/>
</dbReference>
<dbReference type="InterPro" id="IPR011712">
    <property type="entry name" value="Sig_transdc_His_kin_sub3_dim/P"/>
</dbReference>
<feature type="transmembrane region" description="Helical" evidence="4">
    <location>
        <begin position="20"/>
        <end position="40"/>
    </location>
</feature>
<evidence type="ECO:0000256" key="4">
    <source>
        <dbReference type="SAM" id="Phobius"/>
    </source>
</evidence>
<dbReference type="PANTHER" id="PTHR24421:SF63">
    <property type="entry name" value="SENSOR HISTIDINE KINASE DESK"/>
    <property type="match status" value="1"/>
</dbReference>
<accession>A0A841FML3</accession>
<keyword evidence="2 6" id="KW-0418">Kinase</keyword>
<dbReference type="EC" id="2.7.13.3" evidence="6"/>
<keyword evidence="1 6" id="KW-0808">Transferase</keyword>
<keyword evidence="3" id="KW-0902">Two-component regulatory system</keyword>
<feature type="transmembrane region" description="Helical" evidence="4">
    <location>
        <begin position="46"/>
        <end position="67"/>
    </location>
</feature>
<evidence type="ECO:0000256" key="2">
    <source>
        <dbReference type="ARBA" id="ARBA00022777"/>
    </source>
</evidence>
<evidence type="ECO:0000259" key="5">
    <source>
        <dbReference type="Pfam" id="PF07730"/>
    </source>
</evidence>
<dbReference type="CDD" id="cd16917">
    <property type="entry name" value="HATPase_UhpB-NarQ-NarX-like"/>
    <property type="match status" value="1"/>
</dbReference>
<dbReference type="GO" id="GO:0000155">
    <property type="term" value="F:phosphorelay sensor kinase activity"/>
    <property type="evidence" value="ECO:0007669"/>
    <property type="project" value="InterPro"/>
</dbReference>
<dbReference type="SUPFAM" id="SSF55874">
    <property type="entry name" value="ATPase domain of HSP90 chaperone/DNA topoisomerase II/histidine kinase"/>
    <property type="match status" value="1"/>
</dbReference>
<reference evidence="6 7" key="1">
    <citation type="submission" date="2020-08" db="EMBL/GenBank/DDBJ databases">
        <title>Genomic Encyclopedia of Type Strains, Phase IV (KMG-IV): sequencing the most valuable type-strain genomes for metagenomic binning, comparative biology and taxonomic classification.</title>
        <authorList>
            <person name="Goeker M."/>
        </authorList>
    </citation>
    <scope>NUCLEOTIDE SEQUENCE [LARGE SCALE GENOMIC DNA]</scope>
    <source>
        <strain evidence="6 7">YIM 65646</strain>
    </source>
</reference>
<feature type="transmembrane region" description="Helical" evidence="4">
    <location>
        <begin position="87"/>
        <end position="105"/>
    </location>
</feature>
<dbReference type="Gene3D" id="3.30.565.10">
    <property type="entry name" value="Histidine kinase-like ATPase, C-terminal domain"/>
    <property type="match status" value="1"/>
</dbReference>
<organism evidence="6 7">
    <name type="scientific">Phytomonospora endophytica</name>
    <dbReference type="NCBI Taxonomy" id="714109"/>
    <lineage>
        <taxon>Bacteria</taxon>
        <taxon>Bacillati</taxon>
        <taxon>Actinomycetota</taxon>
        <taxon>Actinomycetes</taxon>
        <taxon>Micromonosporales</taxon>
        <taxon>Micromonosporaceae</taxon>
        <taxon>Phytomonospora</taxon>
    </lineage>
</organism>
<comment type="caution">
    <text evidence="6">The sequence shown here is derived from an EMBL/GenBank/DDBJ whole genome shotgun (WGS) entry which is preliminary data.</text>
</comment>
<evidence type="ECO:0000256" key="3">
    <source>
        <dbReference type="ARBA" id="ARBA00023012"/>
    </source>
</evidence>
<evidence type="ECO:0000313" key="7">
    <source>
        <dbReference type="Proteomes" id="UP000548476"/>
    </source>
</evidence>
<sequence>MTEQDAVATAGLGKLRRFTWLTLVASVVLTLVGVLGWRQFRAETPTWSGAVGLVALAVVSVACTMAFQRRVAFTPTVRAHPSPPVAWLAAGGVAAVVLAALVLAVDPGDEAWCVAPASMVTVIAMFLPRTARRALISVAIIVAVAVEMIPAVAAGDDPYTGILLAPGIVAFTVWMVFGLLWAWDVAERLDTARGLAGDLAVARERLRFAADLHDIQGHHLQVIALKSELAARLSAADPERAAAEMREVRGMATDAIRDTKAVVQGYRRTTLDEEIANAGRVLAAADIEVRVGVDGAEDLPEPARHLLGLVVREATTNVLRHSSARSAEVDFTVDGGRARLRVGNDGAAPPGSAAGTGLRGLAERLDGAGGELTWEREGDRFTVAASLPLPMESR</sequence>
<proteinExistence type="predicted"/>
<dbReference type="Pfam" id="PF07730">
    <property type="entry name" value="HisKA_3"/>
    <property type="match status" value="1"/>
</dbReference>
<gene>
    <name evidence="6" type="ORF">HNR73_001037</name>
</gene>
<dbReference type="InterPro" id="IPR050482">
    <property type="entry name" value="Sensor_HK_TwoCompSys"/>
</dbReference>
<dbReference type="InterPro" id="IPR036890">
    <property type="entry name" value="HATPase_C_sf"/>
</dbReference>
<evidence type="ECO:0000256" key="1">
    <source>
        <dbReference type="ARBA" id="ARBA00022679"/>
    </source>
</evidence>
<protein>
    <submittedName>
        <fullName evidence="6">Two-component system sensor histidine kinase DesK</fullName>
        <ecNumber evidence="6">2.7.13.3</ecNumber>
    </submittedName>
</protein>
<dbReference type="Proteomes" id="UP000548476">
    <property type="component" value="Unassembled WGS sequence"/>
</dbReference>
<name>A0A841FML3_9ACTN</name>
<keyword evidence="4" id="KW-0472">Membrane</keyword>
<feature type="transmembrane region" description="Helical" evidence="4">
    <location>
        <begin position="134"/>
        <end position="153"/>
    </location>
</feature>
<keyword evidence="4" id="KW-0812">Transmembrane</keyword>
<dbReference type="AlphaFoldDB" id="A0A841FML3"/>
<dbReference type="Gene3D" id="1.20.5.1930">
    <property type="match status" value="1"/>
</dbReference>
<evidence type="ECO:0000313" key="6">
    <source>
        <dbReference type="EMBL" id="MBB6033190.1"/>
    </source>
</evidence>
<feature type="transmembrane region" description="Helical" evidence="4">
    <location>
        <begin position="159"/>
        <end position="183"/>
    </location>
</feature>
<dbReference type="RefSeq" id="WP_184786080.1">
    <property type="nucleotide sequence ID" value="NZ_BONT01000023.1"/>
</dbReference>